<comment type="caution">
    <text evidence="3">The sequence shown here is derived from an EMBL/GenBank/DDBJ whole genome shotgun (WGS) entry which is preliminary data.</text>
</comment>
<protein>
    <submittedName>
        <fullName evidence="3">Gliding motility-associated C-terminal domain-containing protein</fullName>
    </submittedName>
</protein>
<dbReference type="Pfam" id="PF19081">
    <property type="entry name" value="Ig_7"/>
    <property type="match status" value="1"/>
</dbReference>
<keyword evidence="1" id="KW-0732">Signal</keyword>
<dbReference type="EMBL" id="WBVQ01000002">
    <property type="protein sequence ID" value="KAB2815798.1"/>
    <property type="molecule type" value="Genomic_DNA"/>
</dbReference>
<name>A0A6L3ZDY6_9FLAO</name>
<gene>
    <name evidence="3" type="ORF">F8C82_08855</name>
</gene>
<evidence type="ECO:0000259" key="2">
    <source>
        <dbReference type="Pfam" id="PF19081"/>
    </source>
</evidence>
<dbReference type="NCBIfam" id="TIGR04131">
    <property type="entry name" value="Bac_Flav_CTERM"/>
    <property type="match status" value="1"/>
</dbReference>
<proteinExistence type="predicted"/>
<dbReference type="OrthoDB" id="678019at2"/>
<organism evidence="3 4">
    <name type="scientific">Phaeocystidibacter marisrubri</name>
    <dbReference type="NCBI Taxonomy" id="1577780"/>
    <lineage>
        <taxon>Bacteria</taxon>
        <taxon>Pseudomonadati</taxon>
        <taxon>Bacteroidota</taxon>
        <taxon>Flavobacteriia</taxon>
        <taxon>Flavobacteriales</taxon>
        <taxon>Phaeocystidibacteraceae</taxon>
        <taxon>Phaeocystidibacter</taxon>
    </lineage>
</organism>
<dbReference type="InterPro" id="IPR026341">
    <property type="entry name" value="T9SS_type_B"/>
</dbReference>
<dbReference type="RefSeq" id="WP_151693227.1">
    <property type="nucleotide sequence ID" value="NZ_BMGX01000001.1"/>
</dbReference>
<evidence type="ECO:0000313" key="3">
    <source>
        <dbReference type="EMBL" id="KAB2815798.1"/>
    </source>
</evidence>
<feature type="chain" id="PRO_5027038423" evidence="1">
    <location>
        <begin position="19"/>
        <end position="707"/>
    </location>
</feature>
<evidence type="ECO:0000313" key="4">
    <source>
        <dbReference type="Proteomes" id="UP000484164"/>
    </source>
</evidence>
<dbReference type="AlphaFoldDB" id="A0A6L3ZDY6"/>
<feature type="signal peptide" evidence="1">
    <location>
        <begin position="1"/>
        <end position="18"/>
    </location>
</feature>
<feature type="domain" description="Ig-like" evidence="2">
    <location>
        <begin position="540"/>
        <end position="606"/>
    </location>
</feature>
<accession>A0A6L3ZDY6</accession>
<dbReference type="Pfam" id="PF13585">
    <property type="entry name" value="CHU_C"/>
    <property type="match status" value="1"/>
</dbReference>
<sequence length="707" mass="77865">MKLPLQLRWLFIAIMSMAGTASFGQATQFTQTPNASVCTGDSLTMTLTVFPTYLANNSFSVFLTPGNAATADFTNAATEELPIAKWIPNTGFPASDTNDAGTKQLTVIIPETITTNGTYSIRIESDNPATISNNVFEVAVNVTIPASIDSIRGGFDNVYTPGDTTDWGRCTTDTVILYANPGFNYQWYLNGVPVRIAQPGRTDDRLDSLVVYAPGDYYVEVSSGPVCPGTSEHQLILNYIPAPVIQTQISPWVEVLDDPANLLIDSIQFCEADSVLLYGLPEAFPLVEDYQYRWLRDSVNAMGFDSLVPIKGGMNDSIWITSDIVNQSVVPNYMRFYLEVTELNSGCVAVSEFPRYFFMDTIPDVDFSAIPWPGETSAPTTICIEDSILFRANTIGGSDYHYQWQVQYPLGNSWQNLINDTLPELQVDTALVPDSAVYRLRIDNFTCTYWSVPIQVNVVPNPFFQFLPGDSVALCPGDSVLVAVNGNGLQYTWSDGFIGQSRYVSTPGSMWVQSQGVNHCRYYDTLVVYPLVVNASAGPDQTIGIGDNVQMAASGGVTYRWYADKPVYFSDDRDPNTLSRPVEDTTKYYVEVTGANGCTAIDSMMVYVEDPFGGNPNLSNVQNVMTPNGDGINDYLDLSEVIKTDNCELTIMNRWGATVYTEENYSNGWSGTNDGGDELSDGTYYFLLTCGDEVRFKGPITLIRNND</sequence>
<dbReference type="InterPro" id="IPR044023">
    <property type="entry name" value="Ig_7"/>
</dbReference>
<dbReference type="Proteomes" id="UP000484164">
    <property type="component" value="Unassembled WGS sequence"/>
</dbReference>
<evidence type="ECO:0000256" key="1">
    <source>
        <dbReference type="SAM" id="SignalP"/>
    </source>
</evidence>
<reference evidence="3 4" key="1">
    <citation type="submission" date="2019-10" db="EMBL/GenBank/DDBJ databases">
        <title>Genome sequence of Phaeocystidibacter marisrubri JCM30614 (type strain).</title>
        <authorList>
            <person name="Bowman J.P."/>
        </authorList>
    </citation>
    <scope>NUCLEOTIDE SEQUENCE [LARGE SCALE GENOMIC DNA]</scope>
    <source>
        <strain evidence="3 4">JCM 30614</strain>
    </source>
</reference>
<keyword evidence="4" id="KW-1185">Reference proteome</keyword>